<evidence type="ECO:0000313" key="15">
    <source>
        <dbReference type="Proteomes" id="UP000244892"/>
    </source>
</evidence>
<dbReference type="PROSITE" id="PS00152">
    <property type="entry name" value="ATPASE_ALPHA_BETA"/>
    <property type="match status" value="1"/>
</dbReference>
<reference evidence="14 15" key="1">
    <citation type="submission" date="2018-05" db="EMBL/GenBank/DDBJ databases">
        <title>complete genome sequence of Aquabacterium olei NBRC 110486.</title>
        <authorList>
            <person name="Tang B."/>
            <person name="Chang J."/>
            <person name="Zhang L."/>
            <person name="Yang H."/>
        </authorList>
    </citation>
    <scope>NUCLEOTIDE SEQUENCE [LARGE SCALE GENOMIC DNA]</scope>
    <source>
        <strain evidence="14 15">NBRC 110486</strain>
    </source>
</reference>
<evidence type="ECO:0000256" key="7">
    <source>
        <dbReference type="ARBA" id="ARBA00022967"/>
    </source>
</evidence>
<evidence type="ECO:0000256" key="4">
    <source>
        <dbReference type="ARBA" id="ARBA00022741"/>
    </source>
</evidence>
<dbReference type="FunFam" id="3.40.50.300:FF:000004">
    <property type="entry name" value="ATP synthase subunit beta"/>
    <property type="match status" value="1"/>
</dbReference>
<evidence type="ECO:0000256" key="2">
    <source>
        <dbReference type="ARBA" id="ARBA00008936"/>
    </source>
</evidence>
<dbReference type="SUPFAM" id="SSF52540">
    <property type="entry name" value="P-loop containing nucleoside triphosphate hydrolases"/>
    <property type="match status" value="1"/>
</dbReference>
<dbReference type="Pfam" id="PF02874">
    <property type="entry name" value="ATP-synt_ab_N"/>
    <property type="match status" value="1"/>
</dbReference>
<dbReference type="HAMAP" id="MF_01347">
    <property type="entry name" value="ATP_synth_beta_bact"/>
    <property type="match status" value="1"/>
</dbReference>
<dbReference type="FunFam" id="1.10.1140.10:FF:000001">
    <property type="entry name" value="ATP synthase subunit beta"/>
    <property type="match status" value="1"/>
</dbReference>
<dbReference type="InterPro" id="IPR050053">
    <property type="entry name" value="ATPase_alpha/beta_chains"/>
</dbReference>
<keyword evidence="5 12" id="KW-0375">Hydrogen ion transport</keyword>
<keyword evidence="8 12" id="KW-0406">Ion transport</keyword>
<keyword evidence="3 12" id="KW-0813">Transport</keyword>
<dbReference type="Proteomes" id="UP000244892">
    <property type="component" value="Chromosome"/>
</dbReference>
<sequence>MADTQAVGKIVQCIGAVVDVEFPRNQMPKVYDALKMDGSVLTLEVQQLLGDGVVRTIALGSSDGLRRGMVVFNTNAPITVPVGPATLGRIMDVLGNPIDERGPVDQAKTASIHRKAPAYDELSPSTELLETGIKVIDLVCPFAKGGKVGLFGGAGVGKTVNMMELINNIAKAHSGLSVFAGVGERTREGNDFYHEMSDAGVVKQDNLAESKVAMVYGQMNEPPGNRLRVALTGLTMAESFRDEGRDVLFFVDNIYRYTLAGTEVSALLGRMPSAVGYQPTLAEEMGRLQERITSTKVGSITSIQAVYVPADDLTDPSPATTFAHLDSTVVLSRDIASLGIYPAVDPLDSTSRQLDPHVVGEEHYTVARAVQNTLQRYKELRDIIAILGMDELAPEDKLLVARARKIQRFLSQPFHVAEVFTGAPGKYVPLKETIRGFKMIVNGECDSLPEQAFYMVGTIDEAFEKAKTMQ</sequence>
<dbReference type="InterPro" id="IPR024034">
    <property type="entry name" value="ATPase_F1/V1_b/a_C"/>
</dbReference>
<protein>
    <recommendedName>
        <fullName evidence="12">ATP synthase subunit beta</fullName>
        <ecNumber evidence="12">7.1.2.2</ecNumber>
    </recommendedName>
    <alternativeName>
        <fullName evidence="12">ATP synthase F1 sector subunit beta</fullName>
    </alternativeName>
    <alternativeName>
        <fullName evidence="12">F-ATPase subunit beta</fullName>
    </alternativeName>
</protein>
<evidence type="ECO:0000259" key="13">
    <source>
        <dbReference type="SMART" id="SM00382"/>
    </source>
</evidence>
<dbReference type="GO" id="GO:0046933">
    <property type="term" value="F:proton-transporting ATP synthase activity, rotational mechanism"/>
    <property type="evidence" value="ECO:0007669"/>
    <property type="project" value="UniProtKB-UniRule"/>
</dbReference>
<dbReference type="GO" id="GO:0045259">
    <property type="term" value="C:proton-transporting ATP synthase complex"/>
    <property type="evidence" value="ECO:0007669"/>
    <property type="project" value="UniProtKB-KW"/>
</dbReference>
<evidence type="ECO:0000256" key="11">
    <source>
        <dbReference type="ARBA" id="ARBA00023310"/>
    </source>
</evidence>
<dbReference type="SUPFAM" id="SSF47917">
    <property type="entry name" value="C-terminal domain of alpha and beta subunits of F1 ATP synthase"/>
    <property type="match status" value="1"/>
</dbReference>
<evidence type="ECO:0000256" key="12">
    <source>
        <dbReference type="HAMAP-Rule" id="MF_01347"/>
    </source>
</evidence>
<keyword evidence="4 12" id="KW-0547">Nucleotide-binding</keyword>
<dbReference type="InterPro" id="IPR055190">
    <property type="entry name" value="ATP-synt_VA_C"/>
</dbReference>
<keyword evidence="15" id="KW-1185">Reference proteome</keyword>
<dbReference type="CDD" id="cd01133">
    <property type="entry name" value="F1-ATPase_beta_CD"/>
    <property type="match status" value="1"/>
</dbReference>
<dbReference type="AlphaFoldDB" id="A0A2U8FUJ2"/>
<dbReference type="SUPFAM" id="SSF50615">
    <property type="entry name" value="N-terminal domain of alpha and beta subunits of F1 ATP synthase"/>
    <property type="match status" value="1"/>
</dbReference>
<dbReference type="InterPro" id="IPR020003">
    <property type="entry name" value="ATPase_a/bsu_AS"/>
</dbReference>
<dbReference type="InterPro" id="IPR000194">
    <property type="entry name" value="ATPase_F1/V1/A1_a/bsu_nucl-bd"/>
</dbReference>
<dbReference type="OrthoDB" id="9801639at2"/>
<organism evidence="14 15">
    <name type="scientific">Aquabacterium olei</name>
    <dbReference type="NCBI Taxonomy" id="1296669"/>
    <lineage>
        <taxon>Bacteria</taxon>
        <taxon>Pseudomonadati</taxon>
        <taxon>Pseudomonadota</taxon>
        <taxon>Betaproteobacteria</taxon>
        <taxon>Burkholderiales</taxon>
        <taxon>Aquabacterium</taxon>
    </lineage>
</organism>
<feature type="binding site" evidence="12">
    <location>
        <begin position="152"/>
        <end position="159"/>
    </location>
    <ligand>
        <name>ATP</name>
        <dbReference type="ChEBI" id="CHEBI:30616"/>
    </ligand>
</feature>
<evidence type="ECO:0000256" key="8">
    <source>
        <dbReference type="ARBA" id="ARBA00023065"/>
    </source>
</evidence>
<accession>A0A2U8FUJ2</accession>
<feature type="domain" description="AAA+ ATPase" evidence="13">
    <location>
        <begin position="144"/>
        <end position="336"/>
    </location>
</feature>
<dbReference type="SMART" id="SM00382">
    <property type="entry name" value="AAA"/>
    <property type="match status" value="1"/>
</dbReference>
<dbReference type="RefSeq" id="WP_109037736.1">
    <property type="nucleotide sequence ID" value="NZ_CP029210.1"/>
</dbReference>
<dbReference type="KEGG" id="aon:DEH84_15920"/>
<evidence type="ECO:0000313" key="14">
    <source>
        <dbReference type="EMBL" id="AWI54739.1"/>
    </source>
</evidence>
<dbReference type="PANTHER" id="PTHR15184">
    <property type="entry name" value="ATP SYNTHASE"/>
    <property type="match status" value="1"/>
</dbReference>
<dbReference type="Gene3D" id="2.40.10.170">
    <property type="match status" value="1"/>
</dbReference>
<dbReference type="InterPro" id="IPR004100">
    <property type="entry name" value="ATPase_F1/V1/A1_a/bsu_N"/>
</dbReference>
<evidence type="ECO:0000256" key="6">
    <source>
        <dbReference type="ARBA" id="ARBA00022840"/>
    </source>
</evidence>
<dbReference type="Gene3D" id="3.40.50.300">
    <property type="entry name" value="P-loop containing nucleotide triphosphate hydrolases"/>
    <property type="match status" value="1"/>
</dbReference>
<keyword evidence="9 12" id="KW-0472">Membrane</keyword>
<dbReference type="Pfam" id="PF22919">
    <property type="entry name" value="ATP-synt_VA_C"/>
    <property type="match status" value="1"/>
</dbReference>
<dbReference type="InterPro" id="IPR036121">
    <property type="entry name" value="ATPase_F1/V1/A1_a/bsu_N_sf"/>
</dbReference>
<dbReference type="Pfam" id="PF00006">
    <property type="entry name" value="ATP-synt_ab"/>
    <property type="match status" value="1"/>
</dbReference>
<evidence type="ECO:0000256" key="10">
    <source>
        <dbReference type="ARBA" id="ARBA00023196"/>
    </source>
</evidence>
<dbReference type="CDD" id="cd18115">
    <property type="entry name" value="ATP-synt_F1_beta_N"/>
    <property type="match status" value="1"/>
</dbReference>
<dbReference type="GO" id="GO:0005524">
    <property type="term" value="F:ATP binding"/>
    <property type="evidence" value="ECO:0007669"/>
    <property type="project" value="UniProtKB-UniRule"/>
</dbReference>
<dbReference type="NCBIfam" id="TIGR01039">
    <property type="entry name" value="atpD"/>
    <property type="match status" value="1"/>
</dbReference>
<name>A0A2U8FUJ2_9BURK</name>
<keyword evidence="6 12" id="KW-0067">ATP-binding</keyword>
<comment type="similarity">
    <text evidence="2 12">Belongs to the ATPase alpha/beta chains family.</text>
</comment>
<comment type="catalytic activity">
    <reaction evidence="12">
        <text>ATP + H2O + 4 H(+)(in) = ADP + phosphate + 5 H(+)(out)</text>
        <dbReference type="Rhea" id="RHEA:57720"/>
        <dbReference type="ChEBI" id="CHEBI:15377"/>
        <dbReference type="ChEBI" id="CHEBI:15378"/>
        <dbReference type="ChEBI" id="CHEBI:30616"/>
        <dbReference type="ChEBI" id="CHEBI:43474"/>
        <dbReference type="ChEBI" id="CHEBI:456216"/>
        <dbReference type="EC" id="7.1.2.2"/>
    </reaction>
</comment>
<keyword evidence="10 12" id="KW-0139">CF(1)</keyword>
<dbReference type="EC" id="7.1.2.2" evidence="12"/>
<gene>
    <name evidence="12 14" type="primary">atpD</name>
    <name evidence="14" type="ORF">DEH84_15920</name>
</gene>
<comment type="function">
    <text evidence="12">Produces ATP from ADP in the presence of a proton gradient across the membrane. The catalytic sites are hosted primarily by the beta subunits.</text>
</comment>
<keyword evidence="12" id="KW-1003">Cell membrane</keyword>
<keyword evidence="11 12" id="KW-0066">ATP synthesis</keyword>
<dbReference type="CDD" id="cd18110">
    <property type="entry name" value="ATP-synt_F1_beta_C"/>
    <property type="match status" value="1"/>
</dbReference>
<evidence type="ECO:0000256" key="3">
    <source>
        <dbReference type="ARBA" id="ARBA00022448"/>
    </source>
</evidence>
<evidence type="ECO:0000256" key="9">
    <source>
        <dbReference type="ARBA" id="ARBA00023136"/>
    </source>
</evidence>
<dbReference type="PANTHER" id="PTHR15184:SF71">
    <property type="entry name" value="ATP SYNTHASE SUBUNIT BETA, MITOCHONDRIAL"/>
    <property type="match status" value="1"/>
</dbReference>
<dbReference type="EMBL" id="CP029210">
    <property type="protein sequence ID" value="AWI54739.1"/>
    <property type="molecule type" value="Genomic_DNA"/>
</dbReference>
<proteinExistence type="inferred from homology"/>
<dbReference type="Gene3D" id="1.10.1140.10">
    <property type="entry name" value="Bovine Mitochondrial F1-atpase, Atp Synthase Beta Chain, Chain D, domain 3"/>
    <property type="match status" value="1"/>
</dbReference>
<dbReference type="InterPro" id="IPR005722">
    <property type="entry name" value="ATP_synth_F1_bsu"/>
</dbReference>
<comment type="subcellular location">
    <subcellularLocation>
        <location evidence="12">Cell membrane</location>
        <topology evidence="12">Peripheral membrane protein</topology>
    </subcellularLocation>
    <subcellularLocation>
        <location evidence="1">Membrane</location>
        <topology evidence="1">Peripheral membrane protein</topology>
    </subcellularLocation>
</comment>
<keyword evidence="7 12" id="KW-1278">Translocase</keyword>
<evidence type="ECO:0000256" key="5">
    <source>
        <dbReference type="ARBA" id="ARBA00022781"/>
    </source>
</evidence>
<evidence type="ECO:0000256" key="1">
    <source>
        <dbReference type="ARBA" id="ARBA00004170"/>
    </source>
</evidence>
<dbReference type="GO" id="GO:0005886">
    <property type="term" value="C:plasma membrane"/>
    <property type="evidence" value="ECO:0007669"/>
    <property type="project" value="UniProtKB-SubCell"/>
</dbReference>
<dbReference type="InterPro" id="IPR003593">
    <property type="entry name" value="AAA+_ATPase"/>
</dbReference>
<dbReference type="InterPro" id="IPR027417">
    <property type="entry name" value="P-loop_NTPase"/>
</dbReference>